<dbReference type="NCBIfam" id="TIGR02532">
    <property type="entry name" value="IV_pilin_GFxxxE"/>
    <property type="match status" value="1"/>
</dbReference>
<evidence type="ECO:0000256" key="9">
    <source>
        <dbReference type="ARBA" id="ARBA00023136"/>
    </source>
</evidence>
<dbReference type="InterPro" id="IPR010055">
    <property type="entry name" value="T2SS_protein-GspJ"/>
</dbReference>
<dbReference type="InterPro" id="IPR012902">
    <property type="entry name" value="N_methyl_site"/>
</dbReference>
<keyword evidence="4" id="KW-1003">Cell membrane</keyword>
<evidence type="ECO:0000256" key="1">
    <source>
        <dbReference type="ARBA" id="ARBA00004377"/>
    </source>
</evidence>
<dbReference type="PANTHER" id="PTHR39583:SF2">
    <property type="entry name" value="TYPE II SECRETION SYSTEM PROTEIN J"/>
    <property type="match status" value="1"/>
</dbReference>
<dbReference type="Pfam" id="PF11612">
    <property type="entry name" value="T2SSJ"/>
    <property type="match status" value="1"/>
</dbReference>
<accession>A0A8E0NBG5</accession>
<keyword evidence="8 10" id="KW-1133">Transmembrane helix</keyword>
<dbReference type="RefSeq" id="WP_021697195.1">
    <property type="nucleotide sequence ID" value="NZ_BATC01000018.1"/>
</dbReference>
<dbReference type="GO" id="GO:0015628">
    <property type="term" value="P:protein secretion by the type II secretion system"/>
    <property type="evidence" value="ECO:0007669"/>
    <property type="project" value="InterPro"/>
</dbReference>
<dbReference type="OrthoDB" id="9794345at2"/>
<evidence type="ECO:0000256" key="10">
    <source>
        <dbReference type="SAM" id="Phobius"/>
    </source>
</evidence>
<keyword evidence="6" id="KW-0997">Cell inner membrane</keyword>
<comment type="similarity">
    <text evidence="2">Belongs to the GSP J family.</text>
</comment>
<dbReference type="Gene3D" id="2.10.70.20">
    <property type="entry name" value="gspk-gspi-gspj complex like domains"/>
    <property type="match status" value="1"/>
</dbReference>
<feature type="transmembrane region" description="Helical" evidence="10">
    <location>
        <begin position="12"/>
        <end position="34"/>
    </location>
</feature>
<dbReference type="EMBL" id="BATC01000018">
    <property type="protein sequence ID" value="GAD59100.1"/>
    <property type="molecule type" value="Genomic_DNA"/>
</dbReference>
<evidence type="ECO:0000256" key="8">
    <source>
        <dbReference type="ARBA" id="ARBA00022989"/>
    </source>
</evidence>
<dbReference type="PANTHER" id="PTHR39583">
    <property type="entry name" value="TYPE II SECRETION SYSTEM PROTEIN J-RELATED"/>
    <property type="match status" value="1"/>
</dbReference>
<sequence length="193" mass="20989">MTRRAGFTLVEVLVALAIFAMIASAGVGLLSFAIDNRLAVRDASERTAAFQRTRALMRADLGQAAPRRVRGADGAPQAAFELGGEALFAVTRRGWINPGEAQRASMQRVDYRLIDGRLERRVRERLDGARPAEPQVLLENVETAQVTAILDGDPIADWRPTRNRPLPDAVRIDLTLDGYGPVSQLFLVAGADA</sequence>
<evidence type="ECO:0000313" key="11">
    <source>
        <dbReference type="EMBL" id="GAD59100.1"/>
    </source>
</evidence>
<evidence type="ECO:0000256" key="4">
    <source>
        <dbReference type="ARBA" id="ARBA00022475"/>
    </source>
</evidence>
<dbReference type="AlphaFoldDB" id="A0A8E0NBG5"/>
<evidence type="ECO:0000256" key="6">
    <source>
        <dbReference type="ARBA" id="ARBA00022519"/>
    </source>
</evidence>
<proteinExistence type="inferred from homology"/>
<evidence type="ECO:0000313" key="12">
    <source>
        <dbReference type="Proteomes" id="UP000016569"/>
    </source>
</evidence>
<protein>
    <recommendedName>
        <fullName evidence="3">Type II secretion system protein J</fullName>
    </recommendedName>
</protein>
<keyword evidence="5" id="KW-0488">Methylation</keyword>
<dbReference type="Pfam" id="PF07963">
    <property type="entry name" value="N_methyl"/>
    <property type="match status" value="1"/>
</dbReference>
<dbReference type="PROSITE" id="PS00409">
    <property type="entry name" value="PROKAR_NTER_METHYL"/>
    <property type="match status" value="1"/>
</dbReference>
<reference evidence="12" key="1">
    <citation type="journal article" date="2013" name="Genome Announc.">
        <title>Draft Genome Sequence of the Dimorphic Prosthecate Bacterium Brevundimonas abyssalis TAR-001T.</title>
        <authorList>
            <person name="Tsubouchi T."/>
            <person name="Nishi S."/>
            <person name="Usui K."/>
            <person name="Shimane Y."/>
            <person name="Takaki Y."/>
            <person name="Maruyama T."/>
            <person name="Hatada Y."/>
        </authorList>
    </citation>
    <scope>NUCLEOTIDE SEQUENCE [LARGE SCALE GENOMIC DNA]</scope>
    <source>
        <strain evidence="12">TAR-001</strain>
    </source>
</reference>
<dbReference type="NCBIfam" id="TIGR01711">
    <property type="entry name" value="gspJ"/>
    <property type="match status" value="1"/>
</dbReference>
<dbReference type="GO" id="GO:0015627">
    <property type="term" value="C:type II protein secretion system complex"/>
    <property type="evidence" value="ECO:0007669"/>
    <property type="project" value="InterPro"/>
</dbReference>
<organism evidence="11 12">
    <name type="scientific">Brevundimonas abyssalis TAR-001</name>
    <dbReference type="NCBI Taxonomy" id="1391729"/>
    <lineage>
        <taxon>Bacteria</taxon>
        <taxon>Pseudomonadati</taxon>
        <taxon>Pseudomonadota</taxon>
        <taxon>Alphaproteobacteria</taxon>
        <taxon>Caulobacterales</taxon>
        <taxon>Caulobacteraceae</taxon>
        <taxon>Brevundimonas</taxon>
    </lineage>
</organism>
<dbReference type="GO" id="GO:0005886">
    <property type="term" value="C:plasma membrane"/>
    <property type="evidence" value="ECO:0007669"/>
    <property type="project" value="UniProtKB-SubCell"/>
</dbReference>
<evidence type="ECO:0000256" key="3">
    <source>
        <dbReference type="ARBA" id="ARBA00021539"/>
    </source>
</evidence>
<dbReference type="InterPro" id="IPR045584">
    <property type="entry name" value="Pilin-like"/>
</dbReference>
<keyword evidence="12" id="KW-1185">Reference proteome</keyword>
<keyword evidence="7 10" id="KW-0812">Transmembrane</keyword>
<dbReference type="InterPro" id="IPR051621">
    <property type="entry name" value="T2SS_protein_J"/>
</dbReference>
<evidence type="ECO:0000256" key="7">
    <source>
        <dbReference type="ARBA" id="ARBA00022692"/>
    </source>
</evidence>
<gene>
    <name evidence="11" type="ORF">MBEBAB_1350</name>
</gene>
<dbReference type="Gene3D" id="3.10.610.10">
    <property type="entry name" value="GSPII I/J protein-like"/>
    <property type="match status" value="1"/>
</dbReference>
<dbReference type="Proteomes" id="UP000016569">
    <property type="component" value="Unassembled WGS sequence"/>
</dbReference>
<keyword evidence="9 10" id="KW-0472">Membrane</keyword>
<evidence type="ECO:0000256" key="2">
    <source>
        <dbReference type="ARBA" id="ARBA00011084"/>
    </source>
</evidence>
<comment type="caution">
    <text evidence="11">The sequence shown here is derived from an EMBL/GenBank/DDBJ whole genome shotgun (WGS) entry which is preliminary data.</text>
</comment>
<dbReference type="SUPFAM" id="SSF54523">
    <property type="entry name" value="Pili subunits"/>
    <property type="match status" value="1"/>
</dbReference>
<evidence type="ECO:0000256" key="5">
    <source>
        <dbReference type="ARBA" id="ARBA00022481"/>
    </source>
</evidence>
<comment type="subcellular location">
    <subcellularLocation>
        <location evidence="1">Cell inner membrane</location>
        <topology evidence="1">Single-pass membrane protein</topology>
    </subcellularLocation>
</comment>
<name>A0A8E0NBG5_9CAUL</name>